<dbReference type="AlphaFoldDB" id="L7FFL9"/>
<evidence type="ECO:0000313" key="7">
    <source>
        <dbReference type="Proteomes" id="UP000010931"/>
    </source>
</evidence>
<proteinExistence type="inferred from homology"/>
<evidence type="ECO:0000256" key="5">
    <source>
        <dbReference type="ARBA" id="ARBA00023172"/>
    </source>
</evidence>
<dbReference type="Pfam" id="PF00872">
    <property type="entry name" value="Transposase_mut"/>
    <property type="match status" value="1"/>
</dbReference>
<protein>
    <recommendedName>
        <fullName evidence="8">Transposase</fullName>
    </recommendedName>
</protein>
<sequence>MVLCSHDLRRLLESRSSDGFEPVREVAERLLQELIEAEVASAIAAEWSEHTDTRTTWRNGHRDKTVVGVHKQVLRRVPVNVPADGR</sequence>
<dbReference type="Proteomes" id="UP000010931">
    <property type="component" value="Unassembled WGS sequence"/>
</dbReference>
<dbReference type="RefSeq" id="WP_006374510.1">
    <property type="nucleotide sequence ID" value="NZ_AEJB01000103.1"/>
</dbReference>
<organism evidence="6 7">
    <name type="scientific">Streptomyces turgidiscabies (strain Car8)</name>
    <dbReference type="NCBI Taxonomy" id="698760"/>
    <lineage>
        <taxon>Bacteria</taxon>
        <taxon>Bacillati</taxon>
        <taxon>Actinomycetota</taxon>
        <taxon>Actinomycetes</taxon>
        <taxon>Kitasatosporales</taxon>
        <taxon>Streptomycetaceae</taxon>
        <taxon>Streptomyces</taxon>
    </lineage>
</organism>
<dbReference type="GO" id="GO:0006313">
    <property type="term" value="P:DNA transposition"/>
    <property type="evidence" value="ECO:0007669"/>
    <property type="project" value="InterPro"/>
</dbReference>
<evidence type="ECO:0000256" key="2">
    <source>
        <dbReference type="ARBA" id="ARBA00010961"/>
    </source>
</evidence>
<keyword evidence="3" id="KW-0815">Transposition</keyword>
<dbReference type="STRING" id="85558.T45_04625"/>
<keyword evidence="5" id="KW-0233">DNA recombination</keyword>
<comment type="function">
    <text evidence="1">Required for the transposition of the insertion element.</text>
</comment>
<keyword evidence="7" id="KW-1185">Reference proteome</keyword>
<evidence type="ECO:0000256" key="3">
    <source>
        <dbReference type="ARBA" id="ARBA00022578"/>
    </source>
</evidence>
<reference evidence="6 7" key="1">
    <citation type="journal article" date="2011" name="Plasmid">
        <title>Streptomyces turgidiscabies Car8 contains a modular pathogenicity island that shares virulence genes with other actinobacterial plant pathogens.</title>
        <authorList>
            <person name="Huguet-Tapia J.C."/>
            <person name="Badger J.H."/>
            <person name="Loria R."/>
            <person name="Pettis G.S."/>
        </authorList>
    </citation>
    <scope>NUCLEOTIDE SEQUENCE [LARGE SCALE GENOMIC DNA]</scope>
    <source>
        <strain evidence="6 7">Car8</strain>
    </source>
</reference>
<evidence type="ECO:0000313" key="6">
    <source>
        <dbReference type="EMBL" id="ELP70183.1"/>
    </source>
</evidence>
<dbReference type="InterPro" id="IPR001207">
    <property type="entry name" value="Transposase_mutator"/>
</dbReference>
<evidence type="ECO:0008006" key="8">
    <source>
        <dbReference type="Google" id="ProtNLM"/>
    </source>
</evidence>
<evidence type="ECO:0000256" key="1">
    <source>
        <dbReference type="ARBA" id="ARBA00002190"/>
    </source>
</evidence>
<dbReference type="GO" id="GO:0003677">
    <property type="term" value="F:DNA binding"/>
    <property type="evidence" value="ECO:0007669"/>
    <property type="project" value="UniProtKB-KW"/>
</dbReference>
<dbReference type="GO" id="GO:0004803">
    <property type="term" value="F:transposase activity"/>
    <property type="evidence" value="ECO:0007669"/>
    <property type="project" value="InterPro"/>
</dbReference>
<name>L7FFL9_STRT8</name>
<dbReference type="PATRIC" id="fig|698760.3.peg.1168"/>
<comment type="caution">
    <text evidence="6">The sequence shown here is derived from an EMBL/GenBank/DDBJ whole genome shotgun (WGS) entry which is preliminary data.</text>
</comment>
<dbReference type="EMBL" id="AEJB01000103">
    <property type="protein sequence ID" value="ELP70183.1"/>
    <property type="molecule type" value="Genomic_DNA"/>
</dbReference>
<comment type="similarity">
    <text evidence="2">Belongs to the transposase mutator family.</text>
</comment>
<evidence type="ECO:0000256" key="4">
    <source>
        <dbReference type="ARBA" id="ARBA00023125"/>
    </source>
</evidence>
<keyword evidence="4" id="KW-0238">DNA-binding</keyword>
<accession>L7FFL9</accession>
<gene>
    <name evidence="6" type="ORF">STRTUCAR8_10111</name>
</gene>